<feature type="region of interest" description="Disordered" evidence="6">
    <location>
        <begin position="627"/>
        <end position="652"/>
    </location>
</feature>
<reference evidence="10 11" key="1">
    <citation type="journal article" date="2017" name="Curr. Biol.">
        <title>Genome architecture and evolution of a unichromosomal asexual nematode.</title>
        <authorList>
            <person name="Fradin H."/>
            <person name="Zegar C."/>
            <person name="Gutwein M."/>
            <person name="Lucas J."/>
            <person name="Kovtun M."/>
            <person name="Corcoran D."/>
            <person name="Baugh L.R."/>
            <person name="Kiontke K."/>
            <person name="Gunsalus K."/>
            <person name="Fitch D.H."/>
            <person name="Piano F."/>
        </authorList>
    </citation>
    <scope>NUCLEOTIDE SEQUENCE [LARGE SCALE GENOMIC DNA]</scope>
    <source>
        <strain evidence="10">PF1309</strain>
    </source>
</reference>
<dbReference type="PANTHER" id="PTHR10877:SF194">
    <property type="entry name" value="LOCATION OF VULVA DEFECTIVE 1"/>
    <property type="match status" value="1"/>
</dbReference>
<dbReference type="GO" id="GO:0016020">
    <property type="term" value="C:membrane"/>
    <property type="evidence" value="ECO:0007669"/>
    <property type="project" value="UniProtKB-SubCell"/>
</dbReference>
<evidence type="ECO:0000256" key="3">
    <source>
        <dbReference type="ARBA" id="ARBA00022692"/>
    </source>
</evidence>
<evidence type="ECO:0000259" key="8">
    <source>
        <dbReference type="Pfam" id="PF08016"/>
    </source>
</evidence>
<gene>
    <name evidence="10" type="ORF">WR25_19756</name>
</gene>
<feature type="domain" description="Polycystin" evidence="9">
    <location>
        <begin position="228"/>
        <end position="339"/>
    </location>
</feature>
<evidence type="ECO:0000256" key="6">
    <source>
        <dbReference type="SAM" id="MobiDB-lite"/>
    </source>
</evidence>
<evidence type="ECO:0000256" key="4">
    <source>
        <dbReference type="ARBA" id="ARBA00022989"/>
    </source>
</evidence>
<dbReference type="GO" id="GO:0050982">
    <property type="term" value="P:detection of mechanical stimulus"/>
    <property type="evidence" value="ECO:0007669"/>
    <property type="project" value="TreeGrafter"/>
</dbReference>
<accession>A0A2A2KDK8</accession>
<feature type="transmembrane region" description="Helical" evidence="7">
    <location>
        <begin position="423"/>
        <end position="443"/>
    </location>
</feature>
<name>A0A2A2KDK8_9BILA</name>
<evidence type="ECO:0000313" key="10">
    <source>
        <dbReference type="EMBL" id="PAV72000.1"/>
    </source>
</evidence>
<keyword evidence="5 7" id="KW-0472">Membrane</keyword>
<evidence type="ECO:0000259" key="9">
    <source>
        <dbReference type="Pfam" id="PF20519"/>
    </source>
</evidence>
<dbReference type="EMBL" id="LIAE01008877">
    <property type="protein sequence ID" value="PAV72000.1"/>
    <property type="molecule type" value="Genomic_DNA"/>
</dbReference>
<evidence type="ECO:0000256" key="5">
    <source>
        <dbReference type="ARBA" id="ARBA00023136"/>
    </source>
</evidence>
<evidence type="ECO:0000313" key="11">
    <source>
        <dbReference type="Proteomes" id="UP000218231"/>
    </source>
</evidence>
<feature type="transmembrane region" description="Helical" evidence="7">
    <location>
        <begin position="183"/>
        <end position="200"/>
    </location>
</feature>
<comment type="caution">
    <text evidence="10">The sequence shown here is derived from an EMBL/GenBank/DDBJ whole genome shotgun (WGS) entry which is preliminary data.</text>
</comment>
<dbReference type="AlphaFoldDB" id="A0A2A2KDK8"/>
<keyword evidence="11" id="KW-1185">Reference proteome</keyword>
<comment type="similarity">
    <text evidence="2">Belongs to the polycystin family.</text>
</comment>
<dbReference type="InterPro" id="IPR013122">
    <property type="entry name" value="PKD1_2_channel"/>
</dbReference>
<sequence>MVNLLIALNETFYDNETVTTFFGYSFTLLDGLLGIALAIFVALVCGVLPFIMSKIMNPHEVQMVEALKSRDATYKYGFSATEDAANAFFRRFLVMLAAWVLVAEPFKAVLVAYYILKKYPDHMIVSSVEKSIYPPRAPETFEEAPPGQVNSSVGSTIADLIKLKTTQDRRMRDEQLFETTRQVIFFFISLYIIVSLTYYCRDRYGYYYQKQVRSLLALDPADGLDMAFTQIATPEDFYNWAKSSLATALRVCWYDDQPAWGMRGFLNDKVSRAMGIGTIRQVRSIENGNCRVEDPFVPYFDGCEGDVNGKSNEDRRSRMAPGWALYTGNGSDLREEYTYKDGQELQRFFLPTAWVESVRLIKYRENDGSSVLTFEILYIIYSVVMFVKETAYFIYLRYMVFKNAPRTKSLRKNLYHLRDMELAFRYCLAGVVFFASCKMIRILRFNRRIGVLAATLDNAAASMAAFAIVFVIIFVSFNLSLYTILWFKVESYKDLIRTFETTIAGMLGKFVVSDIFQISPLGSIIFVAFMYTGTLILLNIYVMIIMHEFEQVTNKRRHVTSEMTVLGRPTTMKSSNMFNLKQIMRKLGLLERSDLQPRGLADSQKDYRNLEMLLAKVGLLHHRVHTERGEPSGRTNLNSTFGLLKKPPQIDY</sequence>
<dbReference type="OrthoDB" id="444119at2759"/>
<organism evidence="10 11">
    <name type="scientific">Diploscapter pachys</name>
    <dbReference type="NCBI Taxonomy" id="2018661"/>
    <lineage>
        <taxon>Eukaryota</taxon>
        <taxon>Metazoa</taxon>
        <taxon>Ecdysozoa</taxon>
        <taxon>Nematoda</taxon>
        <taxon>Chromadorea</taxon>
        <taxon>Rhabditida</taxon>
        <taxon>Rhabditina</taxon>
        <taxon>Rhabditomorpha</taxon>
        <taxon>Rhabditoidea</taxon>
        <taxon>Rhabditidae</taxon>
        <taxon>Diploscapter</taxon>
    </lineage>
</organism>
<keyword evidence="3 7" id="KW-0812">Transmembrane</keyword>
<dbReference type="PANTHER" id="PTHR10877">
    <property type="entry name" value="POLYCYSTIN FAMILY MEMBER"/>
    <property type="match status" value="1"/>
</dbReference>
<feature type="transmembrane region" description="Helical" evidence="7">
    <location>
        <begin position="464"/>
        <end position="487"/>
    </location>
</feature>
<comment type="subcellular location">
    <subcellularLocation>
        <location evidence="1">Membrane</location>
        <topology evidence="1">Multi-pass membrane protein</topology>
    </subcellularLocation>
</comment>
<feature type="transmembrane region" description="Helical" evidence="7">
    <location>
        <begin position="31"/>
        <end position="52"/>
    </location>
</feature>
<evidence type="ECO:0000256" key="1">
    <source>
        <dbReference type="ARBA" id="ARBA00004141"/>
    </source>
</evidence>
<dbReference type="Pfam" id="PF08016">
    <property type="entry name" value="PKD_channel"/>
    <property type="match status" value="1"/>
</dbReference>
<feature type="domain" description="Polycystin cation channel PKD1/PKD2" evidence="8">
    <location>
        <begin position="416"/>
        <end position="552"/>
    </location>
</feature>
<keyword evidence="4 7" id="KW-1133">Transmembrane helix</keyword>
<feature type="transmembrane region" description="Helical" evidence="7">
    <location>
        <begin position="92"/>
        <end position="116"/>
    </location>
</feature>
<dbReference type="GO" id="GO:0005262">
    <property type="term" value="F:calcium channel activity"/>
    <property type="evidence" value="ECO:0007669"/>
    <property type="project" value="TreeGrafter"/>
</dbReference>
<feature type="transmembrane region" description="Helical" evidence="7">
    <location>
        <begin position="371"/>
        <end position="395"/>
    </location>
</feature>
<feature type="transmembrane region" description="Helical" evidence="7">
    <location>
        <begin position="524"/>
        <end position="546"/>
    </location>
</feature>
<proteinExistence type="inferred from homology"/>
<dbReference type="Pfam" id="PF20519">
    <property type="entry name" value="Polycystin_dom"/>
    <property type="match status" value="1"/>
</dbReference>
<evidence type="ECO:0000256" key="2">
    <source>
        <dbReference type="ARBA" id="ARBA00007200"/>
    </source>
</evidence>
<evidence type="ECO:0008006" key="12">
    <source>
        <dbReference type="Google" id="ProtNLM"/>
    </source>
</evidence>
<dbReference type="InterPro" id="IPR046791">
    <property type="entry name" value="Polycystin_dom"/>
</dbReference>
<dbReference type="STRING" id="2018661.A0A2A2KDK8"/>
<dbReference type="InterPro" id="IPR051223">
    <property type="entry name" value="Polycystin"/>
</dbReference>
<evidence type="ECO:0000256" key="7">
    <source>
        <dbReference type="SAM" id="Phobius"/>
    </source>
</evidence>
<dbReference type="Proteomes" id="UP000218231">
    <property type="component" value="Unassembled WGS sequence"/>
</dbReference>
<protein>
    <recommendedName>
        <fullName evidence="12">Polycystin cation channel PKD1/PKD2 domain-containing protein</fullName>
    </recommendedName>
</protein>